<accession>A0ABT3M229</accession>
<dbReference type="RefSeq" id="WP_265376723.1">
    <property type="nucleotide sequence ID" value="NZ_JAMQPV010000006.1"/>
</dbReference>
<dbReference type="Proteomes" id="UP001209737">
    <property type="component" value="Unassembled WGS sequence"/>
</dbReference>
<evidence type="ECO:0008006" key="3">
    <source>
        <dbReference type="Google" id="ProtNLM"/>
    </source>
</evidence>
<sequence>MSIQLLNRIYFLAFVVLIGLVGCKPKSILDTANPDIGIFGSDWLDAPSPDEWAPGIRYYRLDSPAIDDILLKSKLDPREIAKSKVLPFVIQLRKALEEKDYDFIEKHLGWRFTEEAKKEIGIHNDEKLTSQEQFEKAKKYIHDTLRSNKSFCDLHYLFEKKFPYLGISVSEVKLRELNEKKPFQKYELTYSIFFPRGILNQDGLEGWHSFDVELRVYGKGENETFFGIEDFKNHQGWSHIRSLRPPEEDFEYW</sequence>
<protein>
    <recommendedName>
        <fullName evidence="3">Lipoprotein</fullName>
    </recommendedName>
</protein>
<organism evidence="1 2">
    <name type="scientific">Leptospira limi</name>
    <dbReference type="NCBI Taxonomy" id="2950023"/>
    <lineage>
        <taxon>Bacteria</taxon>
        <taxon>Pseudomonadati</taxon>
        <taxon>Spirochaetota</taxon>
        <taxon>Spirochaetia</taxon>
        <taxon>Leptospirales</taxon>
        <taxon>Leptospiraceae</taxon>
        <taxon>Leptospira</taxon>
    </lineage>
</organism>
<gene>
    <name evidence="1" type="ORF">ND812_18130</name>
</gene>
<evidence type="ECO:0000313" key="1">
    <source>
        <dbReference type="EMBL" id="MCW7464026.1"/>
    </source>
</evidence>
<dbReference type="EMBL" id="JAMQPV010000006">
    <property type="protein sequence ID" value="MCW7464026.1"/>
    <property type="molecule type" value="Genomic_DNA"/>
</dbReference>
<evidence type="ECO:0000313" key="2">
    <source>
        <dbReference type="Proteomes" id="UP001209737"/>
    </source>
</evidence>
<keyword evidence="2" id="KW-1185">Reference proteome</keyword>
<name>A0ABT3M229_9LEPT</name>
<comment type="caution">
    <text evidence="1">The sequence shown here is derived from an EMBL/GenBank/DDBJ whole genome shotgun (WGS) entry which is preliminary data.</text>
</comment>
<proteinExistence type="predicted"/>
<reference evidence="1 2" key="1">
    <citation type="submission" date="2022-06" db="EMBL/GenBank/DDBJ databases">
        <title>Leptospira isolates from biofilms formed at urban environments.</title>
        <authorList>
            <person name="Ribeiro P.S."/>
            <person name="Sousa T."/>
            <person name="Carvalho N."/>
            <person name="Aburjaile F."/>
            <person name="Neves F."/>
            <person name="Oliveira D."/>
            <person name="Blanco L."/>
            <person name="Lima J."/>
            <person name="Costa F."/>
            <person name="Brenig B."/>
            <person name="Soares S."/>
            <person name="Ramos R."/>
            <person name="Goes-Neto A."/>
            <person name="Matiuzzi M."/>
            <person name="Azevedo V."/>
            <person name="Ristow P."/>
        </authorList>
    </citation>
    <scope>NUCLEOTIDE SEQUENCE [LARGE SCALE GENOMIC DNA]</scope>
    <source>
        <strain evidence="1 2">VSF25</strain>
    </source>
</reference>